<dbReference type="PROSITE" id="PS50181">
    <property type="entry name" value="FBOX"/>
    <property type="match status" value="1"/>
</dbReference>
<evidence type="ECO:0000259" key="1">
    <source>
        <dbReference type="PROSITE" id="PS50181"/>
    </source>
</evidence>
<dbReference type="InterPro" id="IPR001810">
    <property type="entry name" value="F-box_dom"/>
</dbReference>
<reference evidence="2" key="1">
    <citation type="journal article" date="2020" name="Stud. Mycol.">
        <title>101 Dothideomycetes genomes: a test case for predicting lifestyles and emergence of pathogens.</title>
        <authorList>
            <person name="Haridas S."/>
            <person name="Albert R."/>
            <person name="Binder M."/>
            <person name="Bloem J."/>
            <person name="Labutti K."/>
            <person name="Salamov A."/>
            <person name="Andreopoulos B."/>
            <person name="Baker S."/>
            <person name="Barry K."/>
            <person name="Bills G."/>
            <person name="Bluhm B."/>
            <person name="Cannon C."/>
            <person name="Castanera R."/>
            <person name="Culley D."/>
            <person name="Daum C."/>
            <person name="Ezra D."/>
            <person name="Gonzalez J."/>
            <person name="Henrissat B."/>
            <person name="Kuo A."/>
            <person name="Liang C."/>
            <person name="Lipzen A."/>
            <person name="Lutzoni F."/>
            <person name="Magnuson J."/>
            <person name="Mondo S."/>
            <person name="Nolan M."/>
            <person name="Ohm R."/>
            <person name="Pangilinan J."/>
            <person name="Park H.-J."/>
            <person name="Ramirez L."/>
            <person name="Alfaro M."/>
            <person name="Sun H."/>
            <person name="Tritt A."/>
            <person name="Yoshinaga Y."/>
            <person name="Zwiers L.-H."/>
            <person name="Turgeon B."/>
            <person name="Goodwin S."/>
            <person name="Spatafora J."/>
            <person name="Crous P."/>
            <person name="Grigoriev I."/>
        </authorList>
    </citation>
    <scope>NUCLEOTIDE SEQUENCE</scope>
    <source>
        <strain evidence="2">CBS 122367</strain>
    </source>
</reference>
<evidence type="ECO:0000313" key="3">
    <source>
        <dbReference type="Proteomes" id="UP000799291"/>
    </source>
</evidence>
<organism evidence="2 3">
    <name type="scientific">Lentithecium fluviatile CBS 122367</name>
    <dbReference type="NCBI Taxonomy" id="1168545"/>
    <lineage>
        <taxon>Eukaryota</taxon>
        <taxon>Fungi</taxon>
        <taxon>Dikarya</taxon>
        <taxon>Ascomycota</taxon>
        <taxon>Pezizomycotina</taxon>
        <taxon>Dothideomycetes</taxon>
        <taxon>Pleosporomycetidae</taxon>
        <taxon>Pleosporales</taxon>
        <taxon>Massarineae</taxon>
        <taxon>Lentitheciaceae</taxon>
        <taxon>Lentithecium</taxon>
    </lineage>
</organism>
<dbReference type="Pfam" id="PF12937">
    <property type="entry name" value="F-box-like"/>
    <property type="match status" value="1"/>
</dbReference>
<dbReference type="AlphaFoldDB" id="A0A6G1JND0"/>
<dbReference type="EMBL" id="MU005569">
    <property type="protein sequence ID" value="KAF2691659.1"/>
    <property type="molecule type" value="Genomic_DNA"/>
</dbReference>
<proteinExistence type="predicted"/>
<dbReference type="OrthoDB" id="3800085at2759"/>
<accession>A0A6G1JND0</accession>
<sequence>MSLQGLPVELKLSIVEHLHDTGDLNSVSQVSKEFHGIAEPFLYRNLTFSNGHMVKRLLFALLHRNGLALHIQQFKYMGDTEQSSMLQRWTPGTTDALWNHVPNLYASIGRYGNSFGWNTAKMLSWLCDMCTLPLTVDAAMCLIFCMAVNIKSVGVLYSSELGDTIPWIRELQGGAGSAGIPPRLRELTVGPGMTYYGVSVPVLRELHVSGMSADSQNPHFARHDMVHHERPLPALYRNYGRLPARGATSGR</sequence>
<dbReference type="InterPro" id="IPR036047">
    <property type="entry name" value="F-box-like_dom_sf"/>
</dbReference>
<keyword evidence="3" id="KW-1185">Reference proteome</keyword>
<dbReference type="SUPFAM" id="SSF81383">
    <property type="entry name" value="F-box domain"/>
    <property type="match status" value="1"/>
</dbReference>
<protein>
    <recommendedName>
        <fullName evidence="1">F-box domain-containing protein</fullName>
    </recommendedName>
</protein>
<gene>
    <name evidence="2" type="ORF">K458DRAFT_482396</name>
</gene>
<evidence type="ECO:0000313" key="2">
    <source>
        <dbReference type="EMBL" id="KAF2691659.1"/>
    </source>
</evidence>
<feature type="domain" description="F-box" evidence="1">
    <location>
        <begin position="1"/>
        <end position="46"/>
    </location>
</feature>
<dbReference type="Proteomes" id="UP000799291">
    <property type="component" value="Unassembled WGS sequence"/>
</dbReference>
<name>A0A6G1JND0_9PLEO</name>